<dbReference type="SMART" id="SM00028">
    <property type="entry name" value="TPR"/>
    <property type="match status" value="6"/>
</dbReference>
<evidence type="ECO:0000313" key="3">
    <source>
        <dbReference type="Proteomes" id="UP000824120"/>
    </source>
</evidence>
<dbReference type="Gene3D" id="1.25.40.10">
    <property type="entry name" value="Tetratricopeptide repeat domain"/>
    <property type="match status" value="3"/>
</dbReference>
<feature type="repeat" description="TPR" evidence="1">
    <location>
        <begin position="321"/>
        <end position="354"/>
    </location>
</feature>
<gene>
    <name evidence="2" type="ORF">H5410_023121</name>
</gene>
<dbReference type="OrthoDB" id="2012659at2759"/>
<dbReference type="PANTHER" id="PTHR36350:SF3">
    <property type="entry name" value="TRANSMEMBRANE PROTEIN"/>
    <property type="match status" value="1"/>
</dbReference>
<protein>
    <recommendedName>
        <fullName evidence="4">Protein SLOW GREEN 1, chloroplastic</fullName>
    </recommendedName>
</protein>
<dbReference type="Pfam" id="PF14559">
    <property type="entry name" value="TPR_19"/>
    <property type="match status" value="1"/>
</dbReference>
<dbReference type="AlphaFoldDB" id="A0A9J5ZIU0"/>
<dbReference type="PANTHER" id="PTHR36350">
    <property type="entry name" value="TRANSMEMBRANE PROTEIN"/>
    <property type="match status" value="1"/>
</dbReference>
<evidence type="ECO:0000313" key="2">
    <source>
        <dbReference type="EMBL" id="KAG5611840.1"/>
    </source>
</evidence>
<keyword evidence="3" id="KW-1185">Reference proteome</keyword>
<dbReference type="Proteomes" id="UP000824120">
    <property type="component" value="Chromosome 4"/>
</dbReference>
<dbReference type="InterPro" id="IPR011990">
    <property type="entry name" value="TPR-like_helical_dom_sf"/>
</dbReference>
<dbReference type="SUPFAM" id="SSF48452">
    <property type="entry name" value="TPR-like"/>
    <property type="match status" value="1"/>
</dbReference>
<reference evidence="2 3" key="1">
    <citation type="submission" date="2020-09" db="EMBL/GenBank/DDBJ databases">
        <title>De no assembly of potato wild relative species, Solanum commersonii.</title>
        <authorList>
            <person name="Cho K."/>
        </authorList>
    </citation>
    <scope>NUCLEOTIDE SEQUENCE [LARGE SCALE GENOMIC DNA]</scope>
    <source>
        <strain evidence="2">LZ3.2</strain>
        <tissue evidence="2">Leaf</tissue>
    </source>
</reference>
<sequence>MTTVYPTTIQVDNINLLSNWKDLKYSGLILLIPSTSEPSSSVRSAIFTGLAMVMHKNFEGPAVFEMLNGALEVARQEKRVNEERNIKILVAQMHVVKGELEEALQKFKLLVQENPRDFRPYLCQGIVYSLLDKKEEASEQFEIYRSLVPKEFPQRVFLDDVVLAAKTETREQLEKDCFSSVLLAKMVSSIVTKIPLYLHSSTLNHNSNVVHPISLKTLFLPPLYSPKTLTTLYPKLQAASKSQNSAILTCSWKPQKGISKFFSEKIVFLLVGSFLFMGITAKRVFSLPQPVQGSSVVETQEGDSEEEVMCMKLLEKNPRDVDALKTIVNVNMRKGKTKEALKYVEKLIEVQPREMEWRLLEALCYEMMGQLSKAKRLFKEILKQKPLLLRALHGLAMVMHKNFEGPAVFEMLNGVLEVARQEKRVNEERNIKILVAQMHVVKGELEEALQKFKLLVQENPRDFRPYLCQGIVYSLLDKKKEADEQFEIYRSLVPKEFPQRVFLDDVVLAAKTETREHLQKEFKNEFSYKT</sequence>
<evidence type="ECO:0008006" key="4">
    <source>
        <dbReference type="Google" id="ProtNLM"/>
    </source>
</evidence>
<accession>A0A9J5ZIU0</accession>
<evidence type="ECO:0000256" key="1">
    <source>
        <dbReference type="PROSITE-ProRule" id="PRU00339"/>
    </source>
</evidence>
<dbReference type="InterPro" id="IPR019734">
    <property type="entry name" value="TPR_rpt"/>
</dbReference>
<dbReference type="EMBL" id="JACXVP010000004">
    <property type="protein sequence ID" value="KAG5611840.1"/>
    <property type="molecule type" value="Genomic_DNA"/>
</dbReference>
<proteinExistence type="predicted"/>
<organism evidence="2 3">
    <name type="scientific">Solanum commersonii</name>
    <name type="common">Commerson's wild potato</name>
    <name type="synonym">Commerson's nightshade</name>
    <dbReference type="NCBI Taxonomy" id="4109"/>
    <lineage>
        <taxon>Eukaryota</taxon>
        <taxon>Viridiplantae</taxon>
        <taxon>Streptophyta</taxon>
        <taxon>Embryophyta</taxon>
        <taxon>Tracheophyta</taxon>
        <taxon>Spermatophyta</taxon>
        <taxon>Magnoliopsida</taxon>
        <taxon>eudicotyledons</taxon>
        <taxon>Gunneridae</taxon>
        <taxon>Pentapetalae</taxon>
        <taxon>asterids</taxon>
        <taxon>lamiids</taxon>
        <taxon>Solanales</taxon>
        <taxon>Solanaceae</taxon>
        <taxon>Solanoideae</taxon>
        <taxon>Solaneae</taxon>
        <taxon>Solanum</taxon>
    </lineage>
</organism>
<comment type="caution">
    <text evidence="2">The sequence shown here is derived from an EMBL/GenBank/DDBJ whole genome shotgun (WGS) entry which is preliminary data.</text>
</comment>
<keyword evidence="1" id="KW-0802">TPR repeat</keyword>
<dbReference type="PROSITE" id="PS50005">
    <property type="entry name" value="TPR"/>
    <property type="match status" value="1"/>
</dbReference>
<name>A0A9J5ZIU0_SOLCO</name>